<dbReference type="EMBL" id="JAVFKD010000002">
    <property type="protein sequence ID" value="KAK5997510.1"/>
    <property type="molecule type" value="Genomic_DNA"/>
</dbReference>
<name>A0ABR0SZ96_9HYPO</name>
<gene>
    <name evidence="1" type="ORF">PT974_02873</name>
</gene>
<accession>A0ABR0SZ96</accession>
<organism evidence="1 2">
    <name type="scientific">Cladobotryum mycophilum</name>
    <dbReference type="NCBI Taxonomy" id="491253"/>
    <lineage>
        <taxon>Eukaryota</taxon>
        <taxon>Fungi</taxon>
        <taxon>Dikarya</taxon>
        <taxon>Ascomycota</taxon>
        <taxon>Pezizomycotina</taxon>
        <taxon>Sordariomycetes</taxon>
        <taxon>Hypocreomycetidae</taxon>
        <taxon>Hypocreales</taxon>
        <taxon>Hypocreaceae</taxon>
        <taxon>Cladobotryum</taxon>
    </lineage>
</organism>
<sequence>MSAPAGRERFYFVPLEDTTISTLETTKQELEQFQQMFKLILDDLVALSHTLPDMQGKVSRLMISLTTRRLEPPQPEQHLVPHGALPSITANKDTAGLLDVKTGFR</sequence>
<protein>
    <submittedName>
        <fullName evidence="1">Uncharacterized protein</fullName>
    </submittedName>
</protein>
<keyword evidence="2" id="KW-1185">Reference proteome</keyword>
<proteinExistence type="predicted"/>
<evidence type="ECO:0000313" key="1">
    <source>
        <dbReference type="EMBL" id="KAK5997510.1"/>
    </source>
</evidence>
<dbReference type="Proteomes" id="UP001338125">
    <property type="component" value="Unassembled WGS sequence"/>
</dbReference>
<reference evidence="1 2" key="1">
    <citation type="submission" date="2024-01" db="EMBL/GenBank/DDBJ databases">
        <title>Complete genome of Cladobotryum mycophilum ATHUM6906.</title>
        <authorList>
            <person name="Christinaki A.C."/>
            <person name="Myridakis A.I."/>
            <person name="Kouvelis V.N."/>
        </authorList>
    </citation>
    <scope>NUCLEOTIDE SEQUENCE [LARGE SCALE GENOMIC DNA]</scope>
    <source>
        <strain evidence="1 2">ATHUM6906</strain>
    </source>
</reference>
<comment type="caution">
    <text evidence="1">The sequence shown here is derived from an EMBL/GenBank/DDBJ whole genome shotgun (WGS) entry which is preliminary data.</text>
</comment>
<evidence type="ECO:0000313" key="2">
    <source>
        <dbReference type="Proteomes" id="UP001338125"/>
    </source>
</evidence>